<evidence type="ECO:0000256" key="1">
    <source>
        <dbReference type="ARBA" id="ARBA00004733"/>
    </source>
</evidence>
<keyword evidence="4" id="KW-0822">Tryptophan biosynthesis</keyword>
<dbReference type="EC" id="4.2.1.20" evidence="2"/>
<evidence type="ECO:0000256" key="4">
    <source>
        <dbReference type="ARBA" id="ARBA00022822"/>
    </source>
</evidence>
<dbReference type="SMR" id="A0A3B6MZH2"/>
<evidence type="ECO:0000256" key="6">
    <source>
        <dbReference type="ARBA" id="ARBA00023239"/>
    </source>
</evidence>
<feature type="region of interest" description="Disordered" evidence="9">
    <location>
        <begin position="1"/>
        <end position="22"/>
    </location>
</feature>
<evidence type="ECO:0000256" key="7">
    <source>
        <dbReference type="ARBA" id="ARBA00049047"/>
    </source>
</evidence>
<dbReference type="GO" id="GO:0005829">
    <property type="term" value="C:cytosol"/>
    <property type="evidence" value="ECO:0000318"/>
    <property type="project" value="GO_Central"/>
</dbReference>
<evidence type="ECO:0000256" key="5">
    <source>
        <dbReference type="ARBA" id="ARBA00023141"/>
    </source>
</evidence>
<dbReference type="PANTHER" id="PTHR43406:SF3">
    <property type="entry name" value="TRYPTOPHAN SYNTHASE"/>
    <property type="match status" value="1"/>
</dbReference>
<dbReference type="Gramene" id="TraesCLE_scaffold_124788_01G000200.1">
    <property type="protein sequence ID" value="TraesCLE_scaffold_124788_01G000200.1"/>
    <property type="gene ID" value="TraesCLE_scaffold_124788_01G000200"/>
</dbReference>
<dbReference type="Gramene" id="TraesCS5D02G448400.1">
    <property type="protein sequence ID" value="TraesCS5D02G448400.1"/>
    <property type="gene ID" value="TraesCS5D02G448400"/>
</dbReference>
<dbReference type="Gramene" id="TraesCAD_scaffold_112037_01G000200.1">
    <property type="protein sequence ID" value="TraesCAD_scaffold_112037_01G000200.1"/>
    <property type="gene ID" value="TraesCAD_scaffold_112037_01G000200"/>
</dbReference>
<dbReference type="Gramene" id="TraesWEE_scaffold_097331_01G000200.1">
    <property type="protein sequence ID" value="TraesWEE_scaffold_097331_01G000200.1"/>
    <property type="gene ID" value="TraesWEE_scaffold_097331_01G000200"/>
</dbReference>
<dbReference type="GO" id="GO:0009507">
    <property type="term" value="C:chloroplast"/>
    <property type="evidence" value="ECO:0000318"/>
    <property type="project" value="GO_Central"/>
</dbReference>
<accession>A0A3B6MZH2</accession>
<evidence type="ECO:0000256" key="8">
    <source>
        <dbReference type="RuleBase" id="RU003662"/>
    </source>
</evidence>
<dbReference type="GO" id="GO:0000162">
    <property type="term" value="P:L-tryptophan biosynthetic process"/>
    <property type="evidence" value="ECO:0000318"/>
    <property type="project" value="GO_Central"/>
</dbReference>
<dbReference type="Gramene" id="TraesCS5D03G0984700.1">
    <property type="protein sequence ID" value="TraesCS5D03G0984700.1.CDS"/>
    <property type="gene ID" value="TraesCS5D03G0984700"/>
</dbReference>
<comment type="similarity">
    <text evidence="8">Belongs to the TrpA family.</text>
</comment>
<evidence type="ECO:0000256" key="3">
    <source>
        <dbReference type="ARBA" id="ARBA00022605"/>
    </source>
</evidence>
<dbReference type="AlphaFoldDB" id="A0A3B6MZH2"/>
<dbReference type="InterPro" id="IPR013785">
    <property type="entry name" value="Aldolase_TIM"/>
</dbReference>
<evidence type="ECO:0000256" key="2">
    <source>
        <dbReference type="ARBA" id="ARBA00012043"/>
    </source>
</evidence>
<dbReference type="UniPathway" id="UPA00035">
    <property type="reaction ID" value="UER00044"/>
</dbReference>
<sequence>MAFALKASSTAHALSHPTRRGSSPAVLVATRGRLVVRAAAAAAPAPASSEPAVVLRAPPRVPAAFVPVADCSVARTLTRVKEQGKTAFIPYITAGDPDLATTAEALRLLDASRALASGTTIDGVLSMLKEVTPELSCPVVLVSYLGPIVRRGAANFTAAVKQAGLIVSDLPYAETCPFRNEAIKNNLELVLLTTPATPAERMKKITSASEGFVYLVSVNGVTGPRPNVNPRVKDLLKEIKQVTDKAVIVGFGISTPDHVRQIAEWGGDGVIVDSAMVKQLGEAASPTEGLKRLENFARSLRDALQ</sequence>
<name>A0A3B6MZH2_WHEAT</name>
<keyword evidence="6" id="KW-0456">Lyase</keyword>
<dbReference type="Gramene" id="TraesROB_scaffold_102787_01G000100.1">
    <property type="protein sequence ID" value="TraesROB_scaffold_102787_01G000100.1"/>
    <property type="gene ID" value="TraesROB_scaffold_102787_01G000100"/>
</dbReference>
<proteinExistence type="inferred from homology"/>
<dbReference type="OrthoDB" id="10050244at2759"/>
<dbReference type="InterPro" id="IPR002028">
    <property type="entry name" value="Trp_synthase_suA"/>
</dbReference>
<reference evidence="10" key="2">
    <citation type="submission" date="2018-10" db="UniProtKB">
        <authorList>
            <consortium name="EnsemblPlants"/>
        </authorList>
    </citation>
    <scope>IDENTIFICATION</scope>
</reference>
<dbReference type="NCBIfam" id="TIGR00262">
    <property type="entry name" value="trpA"/>
    <property type="match status" value="1"/>
</dbReference>
<evidence type="ECO:0000313" key="11">
    <source>
        <dbReference type="Proteomes" id="UP000019116"/>
    </source>
</evidence>
<evidence type="ECO:0000256" key="9">
    <source>
        <dbReference type="SAM" id="MobiDB-lite"/>
    </source>
</evidence>
<dbReference type="OMA" id="VQIAEWG"/>
<organism evidence="10">
    <name type="scientific">Triticum aestivum</name>
    <name type="common">Wheat</name>
    <dbReference type="NCBI Taxonomy" id="4565"/>
    <lineage>
        <taxon>Eukaryota</taxon>
        <taxon>Viridiplantae</taxon>
        <taxon>Streptophyta</taxon>
        <taxon>Embryophyta</taxon>
        <taxon>Tracheophyta</taxon>
        <taxon>Spermatophyta</taxon>
        <taxon>Magnoliopsida</taxon>
        <taxon>Liliopsida</taxon>
        <taxon>Poales</taxon>
        <taxon>Poaceae</taxon>
        <taxon>BOP clade</taxon>
        <taxon>Pooideae</taxon>
        <taxon>Triticodae</taxon>
        <taxon>Triticeae</taxon>
        <taxon>Triticinae</taxon>
        <taxon>Triticum</taxon>
    </lineage>
</organism>
<keyword evidence="5" id="KW-0057">Aromatic amino acid biosynthesis</keyword>
<dbReference type="InterPro" id="IPR011060">
    <property type="entry name" value="RibuloseP-bd_barrel"/>
</dbReference>
<dbReference type="CDD" id="cd04724">
    <property type="entry name" value="Tryptophan_synthase_alpha"/>
    <property type="match status" value="1"/>
</dbReference>
<dbReference type="PANTHER" id="PTHR43406">
    <property type="entry name" value="TRYPTOPHAN SYNTHASE, ALPHA CHAIN"/>
    <property type="match status" value="1"/>
</dbReference>
<dbReference type="STRING" id="4565.A0A3B6MZH2"/>
<comment type="catalytic activity">
    <reaction evidence="7">
        <text>(1S,2R)-1-C-(indol-3-yl)glycerol 3-phosphate + L-serine = D-glyceraldehyde 3-phosphate + L-tryptophan + H2O</text>
        <dbReference type="Rhea" id="RHEA:10532"/>
        <dbReference type="ChEBI" id="CHEBI:15377"/>
        <dbReference type="ChEBI" id="CHEBI:33384"/>
        <dbReference type="ChEBI" id="CHEBI:57912"/>
        <dbReference type="ChEBI" id="CHEBI:58866"/>
        <dbReference type="ChEBI" id="CHEBI:59776"/>
        <dbReference type="EC" id="4.2.1.20"/>
    </reaction>
</comment>
<protein>
    <recommendedName>
        <fullName evidence="2">tryptophan synthase</fullName>
        <ecNumber evidence="2">4.2.1.20</ecNumber>
    </recommendedName>
</protein>
<dbReference type="Pfam" id="PF00290">
    <property type="entry name" value="Trp_syntA"/>
    <property type="match status" value="1"/>
</dbReference>
<evidence type="ECO:0000313" key="10">
    <source>
        <dbReference type="EnsemblPlants" id="TraesCS5D02G448400.1"/>
    </source>
</evidence>
<dbReference type="PaxDb" id="4565-Traes_5DL_2889F1F0C.1"/>
<dbReference type="SUPFAM" id="SSF51366">
    <property type="entry name" value="Ribulose-phoshate binding barrel"/>
    <property type="match status" value="1"/>
</dbReference>
<dbReference type="Gene3D" id="3.20.20.70">
    <property type="entry name" value="Aldolase class I"/>
    <property type="match status" value="1"/>
</dbReference>
<dbReference type="EnsemblPlants" id="TraesCS5D02G448400.1">
    <property type="protein sequence ID" value="TraesCS5D02G448400.1"/>
    <property type="gene ID" value="TraesCS5D02G448400"/>
</dbReference>
<comment type="pathway">
    <text evidence="1">Amino-acid biosynthesis; L-tryptophan biosynthesis; L-tryptophan from chorismate: step 5/5.</text>
</comment>
<keyword evidence="11" id="KW-1185">Reference proteome</keyword>
<keyword evidence="3" id="KW-0028">Amino-acid biosynthesis</keyword>
<dbReference type="GO" id="GO:0004834">
    <property type="term" value="F:tryptophan synthase activity"/>
    <property type="evidence" value="ECO:0000318"/>
    <property type="project" value="GO_Central"/>
</dbReference>
<dbReference type="Proteomes" id="UP000019116">
    <property type="component" value="Chromosome 5D"/>
</dbReference>
<reference evidence="10" key="1">
    <citation type="submission" date="2018-08" db="EMBL/GenBank/DDBJ databases">
        <authorList>
            <person name="Rossello M."/>
        </authorList>
    </citation>
    <scope>NUCLEOTIDE SEQUENCE [LARGE SCALE GENOMIC DNA]</scope>
    <source>
        <strain evidence="10">cv. Chinese Spring</strain>
    </source>
</reference>